<dbReference type="InterPro" id="IPR012318">
    <property type="entry name" value="HTH_CRP"/>
</dbReference>
<reference evidence="5" key="2">
    <citation type="journal article" date="2021" name="Front. Microbiol.">
        <title>Comprehensive Comparative Genomics and Phenotyping of Methylobacterium Species.</title>
        <authorList>
            <person name="Alessa O."/>
            <person name="Ogura Y."/>
            <person name="Fujitani Y."/>
            <person name="Takami H."/>
            <person name="Hayashi T."/>
            <person name="Sahin N."/>
            <person name="Tani A."/>
        </authorList>
    </citation>
    <scope>NUCLEOTIDE SEQUENCE</scope>
    <source>
        <strain evidence="5">DSM 22415</strain>
    </source>
</reference>
<dbReference type="InterPro" id="IPR014710">
    <property type="entry name" value="RmlC-like_jellyroll"/>
</dbReference>
<name>A0A564G8X0_9HYPH</name>
<dbReference type="SUPFAM" id="SSF46785">
    <property type="entry name" value="Winged helix' DNA-binding domain"/>
    <property type="match status" value="1"/>
</dbReference>
<dbReference type="Gene3D" id="1.10.10.10">
    <property type="entry name" value="Winged helix-like DNA-binding domain superfamily/Winged helix DNA-binding domain"/>
    <property type="match status" value="1"/>
</dbReference>
<dbReference type="EMBL" id="CABFVH010000083">
    <property type="protein sequence ID" value="VUF15991.1"/>
    <property type="molecule type" value="Genomic_DNA"/>
</dbReference>
<dbReference type="OrthoDB" id="7584044at2"/>
<dbReference type="GO" id="GO:0006355">
    <property type="term" value="P:regulation of DNA-templated transcription"/>
    <property type="evidence" value="ECO:0007669"/>
    <property type="project" value="InterPro"/>
</dbReference>
<dbReference type="Gene3D" id="2.60.120.10">
    <property type="entry name" value="Jelly Rolls"/>
    <property type="match status" value="1"/>
</dbReference>
<dbReference type="RefSeq" id="WP_144769064.1">
    <property type="nucleotide sequence ID" value="NZ_BPQI01000112.1"/>
</dbReference>
<proteinExistence type="predicted"/>
<evidence type="ECO:0000313" key="6">
    <source>
        <dbReference type="EMBL" id="VUF15991.1"/>
    </source>
</evidence>
<keyword evidence="1" id="KW-0805">Transcription regulation</keyword>
<organism evidence="6 7">
    <name type="scientific">Methylobacterium dankookense</name>
    <dbReference type="NCBI Taxonomy" id="560405"/>
    <lineage>
        <taxon>Bacteria</taxon>
        <taxon>Pseudomonadati</taxon>
        <taxon>Pseudomonadota</taxon>
        <taxon>Alphaproteobacteria</taxon>
        <taxon>Hyphomicrobiales</taxon>
        <taxon>Methylobacteriaceae</taxon>
        <taxon>Methylobacterium</taxon>
    </lineage>
</organism>
<dbReference type="GO" id="GO:0003677">
    <property type="term" value="F:DNA binding"/>
    <property type="evidence" value="ECO:0007669"/>
    <property type="project" value="UniProtKB-KW"/>
</dbReference>
<keyword evidence="3" id="KW-0804">Transcription</keyword>
<dbReference type="InterPro" id="IPR036390">
    <property type="entry name" value="WH_DNA-bd_sf"/>
</dbReference>
<reference evidence="6 7" key="1">
    <citation type="submission" date="2019-06" db="EMBL/GenBank/DDBJ databases">
        <authorList>
            <person name="Rodrigo-Torres L."/>
            <person name="Arahal R. D."/>
            <person name="Lucena T."/>
        </authorList>
    </citation>
    <scope>NUCLEOTIDE SEQUENCE [LARGE SCALE GENOMIC DNA]</scope>
    <source>
        <strain evidence="6 7">SW08-7</strain>
    </source>
</reference>
<feature type="domain" description="HTH crp-type" evidence="4">
    <location>
        <begin position="145"/>
        <end position="219"/>
    </location>
</feature>
<evidence type="ECO:0000256" key="1">
    <source>
        <dbReference type="ARBA" id="ARBA00023015"/>
    </source>
</evidence>
<dbReference type="Proteomes" id="UP001055303">
    <property type="component" value="Unassembled WGS sequence"/>
</dbReference>
<dbReference type="CDD" id="cd00038">
    <property type="entry name" value="CAP_ED"/>
    <property type="match status" value="1"/>
</dbReference>
<dbReference type="InterPro" id="IPR018490">
    <property type="entry name" value="cNMP-bd_dom_sf"/>
</dbReference>
<reference evidence="5" key="3">
    <citation type="submission" date="2021-08" db="EMBL/GenBank/DDBJ databases">
        <authorList>
            <person name="Tani A."/>
            <person name="Ola A."/>
            <person name="Ogura Y."/>
            <person name="Katsura K."/>
            <person name="Hayashi T."/>
        </authorList>
    </citation>
    <scope>NUCLEOTIDE SEQUENCE</scope>
    <source>
        <strain evidence="5">DSM 22415</strain>
    </source>
</reference>
<dbReference type="EMBL" id="BPQI01000112">
    <property type="protein sequence ID" value="GJD57659.1"/>
    <property type="molecule type" value="Genomic_DNA"/>
</dbReference>
<evidence type="ECO:0000259" key="4">
    <source>
        <dbReference type="PROSITE" id="PS51063"/>
    </source>
</evidence>
<dbReference type="InterPro" id="IPR000595">
    <property type="entry name" value="cNMP-bd_dom"/>
</dbReference>
<sequence length="247" mass="28050">MIELLIRKLAHSAFLTEADCTTLRQLNLRTREVPAQQDLIREDDRPENVILILSDFTSRYKILDNGKRQIMALLVPGDFCDLHVAILGQMDHSIATLTASHVAEIPRGIIEDLTNNYPSITRALWWATLADEGTLREWLVNMGQRPADQQMAHLFCELHLRLLIVGLAKPSGCILPLTQKDLGDVLGLSGVHVNRTLQDLRSQDLVDLRKKWLQFPNLERLRRFCGFSPKYLHLTPRVNDSSSSSII</sequence>
<evidence type="ECO:0000256" key="2">
    <source>
        <dbReference type="ARBA" id="ARBA00023125"/>
    </source>
</evidence>
<dbReference type="Pfam" id="PF13545">
    <property type="entry name" value="HTH_Crp_2"/>
    <property type="match status" value="1"/>
</dbReference>
<dbReference type="InterPro" id="IPR036388">
    <property type="entry name" value="WH-like_DNA-bd_sf"/>
</dbReference>
<protein>
    <submittedName>
        <fullName evidence="6">Nitrogen fixation regulation protein FixK</fullName>
    </submittedName>
</protein>
<evidence type="ECO:0000313" key="8">
    <source>
        <dbReference type="Proteomes" id="UP001055303"/>
    </source>
</evidence>
<keyword evidence="8" id="KW-1185">Reference proteome</keyword>
<dbReference type="Pfam" id="PF00027">
    <property type="entry name" value="cNMP_binding"/>
    <property type="match status" value="1"/>
</dbReference>
<gene>
    <name evidence="6" type="primary">fixK_6</name>
    <name evidence="5" type="ORF">IFDJLNFL_3566</name>
    <name evidence="6" type="ORF">MTDSW087_05740</name>
</gene>
<dbReference type="Proteomes" id="UP000401717">
    <property type="component" value="Unassembled WGS sequence"/>
</dbReference>
<dbReference type="AlphaFoldDB" id="A0A564G8X0"/>
<evidence type="ECO:0000313" key="5">
    <source>
        <dbReference type="EMBL" id="GJD57659.1"/>
    </source>
</evidence>
<dbReference type="SUPFAM" id="SSF51206">
    <property type="entry name" value="cAMP-binding domain-like"/>
    <property type="match status" value="1"/>
</dbReference>
<evidence type="ECO:0000313" key="7">
    <source>
        <dbReference type="Proteomes" id="UP000401717"/>
    </source>
</evidence>
<keyword evidence="2" id="KW-0238">DNA-binding</keyword>
<evidence type="ECO:0000256" key="3">
    <source>
        <dbReference type="ARBA" id="ARBA00023163"/>
    </source>
</evidence>
<accession>A0A564G8X0</accession>
<dbReference type="PROSITE" id="PS51063">
    <property type="entry name" value="HTH_CRP_2"/>
    <property type="match status" value="1"/>
</dbReference>